<sequence>MAQWLGLPDVEVEPAGDLAAAVAHGLARLKGVSALREKGHRPRVSPVD</sequence>
<dbReference type="AlphaFoldDB" id="A0AAJ1WCD1"/>
<evidence type="ECO:0000313" key="1">
    <source>
        <dbReference type="EMBL" id="MDQ0144929.1"/>
    </source>
</evidence>
<organism evidence="1 2">
    <name type="scientific">Pseudarthrobacter niigatensis</name>
    <dbReference type="NCBI Taxonomy" id="369935"/>
    <lineage>
        <taxon>Bacteria</taxon>
        <taxon>Bacillati</taxon>
        <taxon>Actinomycetota</taxon>
        <taxon>Actinomycetes</taxon>
        <taxon>Micrococcales</taxon>
        <taxon>Micrococcaceae</taxon>
        <taxon>Pseudarthrobacter</taxon>
    </lineage>
</organism>
<protein>
    <submittedName>
        <fullName evidence="1">Uncharacterized protein</fullName>
    </submittedName>
</protein>
<comment type="caution">
    <text evidence="1">The sequence shown here is derived from an EMBL/GenBank/DDBJ whole genome shotgun (WGS) entry which is preliminary data.</text>
</comment>
<accession>A0AAJ1WCD1</accession>
<dbReference type="EMBL" id="JAUSTB010000002">
    <property type="protein sequence ID" value="MDQ0144929.1"/>
    <property type="molecule type" value="Genomic_DNA"/>
</dbReference>
<gene>
    <name evidence="1" type="ORF">J2T23_000812</name>
</gene>
<dbReference type="Proteomes" id="UP001239267">
    <property type="component" value="Unassembled WGS sequence"/>
</dbReference>
<evidence type="ECO:0000313" key="2">
    <source>
        <dbReference type="Proteomes" id="UP001239267"/>
    </source>
</evidence>
<keyword evidence="2" id="KW-1185">Reference proteome</keyword>
<proteinExistence type="predicted"/>
<reference evidence="1 2" key="1">
    <citation type="submission" date="2023-07" db="EMBL/GenBank/DDBJ databases">
        <title>Sorghum-associated microbial communities from plants grown in Nebraska, USA.</title>
        <authorList>
            <person name="Schachtman D."/>
        </authorList>
    </citation>
    <scope>NUCLEOTIDE SEQUENCE [LARGE SCALE GENOMIC DNA]</scope>
    <source>
        <strain evidence="1 2">DS1001</strain>
    </source>
</reference>
<name>A0AAJ1WCD1_9MICC</name>